<keyword evidence="11" id="KW-0732">Signal</keyword>
<keyword evidence="7" id="KW-0626">Porin</keyword>
<keyword evidence="5" id="KW-0812">Transmembrane</keyword>
<dbReference type="InterPro" id="IPR036737">
    <property type="entry name" value="OmpA-like_sf"/>
</dbReference>
<dbReference type="CDD" id="cd07185">
    <property type="entry name" value="OmpA_C-like"/>
    <property type="match status" value="1"/>
</dbReference>
<proteinExistence type="inferred from homology"/>
<organism evidence="13 14">
    <name type="scientific">Vibrio hyugaensis</name>
    <dbReference type="NCBI Taxonomy" id="1534743"/>
    <lineage>
        <taxon>Bacteria</taxon>
        <taxon>Pseudomonadati</taxon>
        <taxon>Pseudomonadota</taxon>
        <taxon>Gammaproteobacteria</taxon>
        <taxon>Vibrionales</taxon>
        <taxon>Vibrionaceae</taxon>
        <taxon>Vibrio</taxon>
    </lineage>
</organism>
<keyword evidence="3" id="KW-0813">Transport</keyword>
<dbReference type="Gene3D" id="3.30.1330.60">
    <property type="entry name" value="OmpA-like domain"/>
    <property type="match status" value="1"/>
</dbReference>
<dbReference type="PROSITE" id="PS51123">
    <property type="entry name" value="OMPA_2"/>
    <property type="match status" value="1"/>
</dbReference>
<evidence type="ECO:0000256" key="8">
    <source>
        <dbReference type="ARBA" id="ARBA00023136"/>
    </source>
</evidence>
<keyword evidence="9" id="KW-0998">Cell outer membrane</keyword>
<evidence type="ECO:0000259" key="12">
    <source>
        <dbReference type="PROSITE" id="PS51123"/>
    </source>
</evidence>
<evidence type="ECO:0000256" key="4">
    <source>
        <dbReference type="ARBA" id="ARBA00022452"/>
    </source>
</evidence>
<keyword evidence="8 10" id="KW-0472">Membrane</keyword>
<dbReference type="PANTHER" id="PTHR30329:SF21">
    <property type="entry name" value="LIPOPROTEIN YIAD-RELATED"/>
    <property type="match status" value="1"/>
</dbReference>
<dbReference type="InterPro" id="IPR011250">
    <property type="entry name" value="OMP/PagP_B-barrel"/>
</dbReference>
<dbReference type="InterPro" id="IPR000498">
    <property type="entry name" value="OmpA-like_TM_dom"/>
</dbReference>
<dbReference type="SUPFAM" id="SSF103088">
    <property type="entry name" value="OmpA-like"/>
    <property type="match status" value="1"/>
</dbReference>
<dbReference type="EMBL" id="BSOE01000058">
    <property type="protein sequence ID" value="GLR06259.1"/>
    <property type="molecule type" value="Genomic_DNA"/>
</dbReference>
<evidence type="ECO:0000256" key="10">
    <source>
        <dbReference type="PROSITE-ProRule" id="PRU00473"/>
    </source>
</evidence>
<keyword evidence="6" id="KW-0406">Ion transport</keyword>
<comment type="caution">
    <text evidence="13">The sequence shown here is derived from an EMBL/GenBank/DDBJ whole genome shotgun (WGS) entry which is preliminary data.</text>
</comment>
<evidence type="ECO:0000256" key="3">
    <source>
        <dbReference type="ARBA" id="ARBA00022448"/>
    </source>
</evidence>
<dbReference type="SUPFAM" id="SSF56925">
    <property type="entry name" value="OMPA-like"/>
    <property type="match status" value="1"/>
</dbReference>
<evidence type="ECO:0000313" key="13">
    <source>
        <dbReference type="EMBL" id="GLR06259.1"/>
    </source>
</evidence>
<dbReference type="PANTHER" id="PTHR30329">
    <property type="entry name" value="STATOR ELEMENT OF FLAGELLAR MOTOR COMPLEX"/>
    <property type="match status" value="1"/>
</dbReference>
<feature type="signal peptide" evidence="11">
    <location>
        <begin position="1"/>
        <end position="20"/>
    </location>
</feature>
<sequence>MNKALLVWLIPMIQTFPALAAEKQVSALEDVSVLSSQTSAHFYLGGRLGWSVFKDACGREANACNDQTFGAGLYGGYQFNDWFALEGGVTDYGKPDARYDAGSVSADTFGAELSAKLSYSLSPKWSLFGRLGGAYQDIEKVSDNSKKQSSQDWNTLVALGVNYRLSPQWSLRSEYQFIDGIGDSRALQSDLHFTSLGLTYHFVQHTPTLNTSSTPAPSPELPQTVVIENVPVKINILFAFDSSHMQSSDELNQLVTEFKKGKLGQVFITGHSDNRGTKVYNQALSERRAKAVAEYLVENGVASEKLIVLGLGESKPVMSNATQDGQAKNRRVEVHFETQEERVQESAM</sequence>
<dbReference type="Proteomes" id="UP001156669">
    <property type="component" value="Unassembled WGS sequence"/>
</dbReference>
<feature type="chain" id="PRO_5045474154" evidence="11">
    <location>
        <begin position="21"/>
        <end position="348"/>
    </location>
</feature>
<dbReference type="InterPro" id="IPR050330">
    <property type="entry name" value="Bact_OuterMem_StrucFunc"/>
</dbReference>
<keyword evidence="4" id="KW-1134">Transmembrane beta strand</keyword>
<comment type="subcellular location">
    <subcellularLocation>
        <location evidence="1">Cell outer membrane</location>
        <topology evidence="1">Multi-pass membrane protein</topology>
    </subcellularLocation>
</comment>
<evidence type="ECO:0000256" key="11">
    <source>
        <dbReference type="SAM" id="SignalP"/>
    </source>
</evidence>
<protein>
    <submittedName>
        <fullName evidence="13">Membrane protein</fullName>
    </submittedName>
</protein>
<dbReference type="Gene3D" id="2.40.160.20">
    <property type="match status" value="1"/>
</dbReference>
<evidence type="ECO:0000256" key="2">
    <source>
        <dbReference type="ARBA" id="ARBA00005710"/>
    </source>
</evidence>
<dbReference type="InterPro" id="IPR006664">
    <property type="entry name" value="OMP_bac"/>
</dbReference>
<evidence type="ECO:0000256" key="6">
    <source>
        <dbReference type="ARBA" id="ARBA00023065"/>
    </source>
</evidence>
<evidence type="ECO:0000256" key="7">
    <source>
        <dbReference type="ARBA" id="ARBA00023114"/>
    </source>
</evidence>
<evidence type="ECO:0000313" key="14">
    <source>
        <dbReference type="Proteomes" id="UP001156669"/>
    </source>
</evidence>
<reference evidence="14" key="1">
    <citation type="journal article" date="2019" name="Int. J. Syst. Evol. Microbiol.">
        <title>The Global Catalogue of Microorganisms (GCM) 10K type strain sequencing project: providing services to taxonomists for standard genome sequencing and annotation.</title>
        <authorList>
            <consortium name="The Broad Institute Genomics Platform"/>
            <consortium name="The Broad Institute Genome Sequencing Center for Infectious Disease"/>
            <person name="Wu L."/>
            <person name="Ma J."/>
        </authorList>
    </citation>
    <scope>NUCLEOTIDE SEQUENCE [LARGE SCALE GENOMIC DNA]</scope>
    <source>
        <strain evidence="14">NBRC 110633</strain>
    </source>
</reference>
<name>A0ABQ5Y846_9VIBR</name>
<evidence type="ECO:0000256" key="9">
    <source>
        <dbReference type="ARBA" id="ARBA00023237"/>
    </source>
</evidence>
<dbReference type="Pfam" id="PF00691">
    <property type="entry name" value="OmpA"/>
    <property type="match status" value="1"/>
</dbReference>
<dbReference type="InterPro" id="IPR006665">
    <property type="entry name" value="OmpA-like"/>
</dbReference>
<dbReference type="PRINTS" id="PR01021">
    <property type="entry name" value="OMPADOMAIN"/>
</dbReference>
<evidence type="ECO:0000256" key="5">
    <source>
        <dbReference type="ARBA" id="ARBA00022692"/>
    </source>
</evidence>
<dbReference type="Pfam" id="PF01389">
    <property type="entry name" value="OmpA_membrane"/>
    <property type="match status" value="1"/>
</dbReference>
<keyword evidence="14" id="KW-1185">Reference proteome</keyword>
<evidence type="ECO:0000256" key="1">
    <source>
        <dbReference type="ARBA" id="ARBA00004571"/>
    </source>
</evidence>
<gene>
    <name evidence="13" type="ORF">GCM10007906_38470</name>
</gene>
<comment type="similarity">
    <text evidence="2">Belongs to the outer membrane OOP (TC 1.B.6) superfamily. OmpA family.</text>
</comment>
<feature type="domain" description="OmpA-like" evidence="12">
    <location>
        <begin position="225"/>
        <end position="340"/>
    </location>
</feature>
<accession>A0ABQ5Y846</accession>